<gene>
    <name evidence="6" type="ORF">L207DRAFT_468499</name>
</gene>
<dbReference type="AlphaFoldDB" id="A0A2J6R6X1"/>
<feature type="transmembrane region" description="Helical" evidence="5">
    <location>
        <begin position="33"/>
        <end position="51"/>
    </location>
</feature>
<evidence type="ECO:0000256" key="5">
    <source>
        <dbReference type="SAM" id="Phobius"/>
    </source>
</evidence>
<dbReference type="STRING" id="1149755.A0A2J6R6X1"/>
<dbReference type="OrthoDB" id="4521223at2759"/>
<evidence type="ECO:0000313" key="6">
    <source>
        <dbReference type="EMBL" id="PMD34255.1"/>
    </source>
</evidence>
<feature type="transmembrane region" description="Helical" evidence="5">
    <location>
        <begin position="172"/>
        <end position="196"/>
    </location>
</feature>
<organism evidence="6 7">
    <name type="scientific">Hyaloscypha variabilis (strain UAMH 11265 / GT02V1 / F)</name>
    <name type="common">Meliniomyces variabilis</name>
    <dbReference type="NCBI Taxonomy" id="1149755"/>
    <lineage>
        <taxon>Eukaryota</taxon>
        <taxon>Fungi</taxon>
        <taxon>Dikarya</taxon>
        <taxon>Ascomycota</taxon>
        <taxon>Pezizomycotina</taxon>
        <taxon>Leotiomycetes</taxon>
        <taxon>Helotiales</taxon>
        <taxon>Hyaloscyphaceae</taxon>
        <taxon>Hyaloscypha</taxon>
        <taxon>Hyaloscypha variabilis</taxon>
    </lineage>
</organism>
<dbReference type="InterPro" id="IPR007568">
    <property type="entry name" value="RTA1"/>
</dbReference>
<dbReference type="GO" id="GO:0005886">
    <property type="term" value="C:plasma membrane"/>
    <property type="evidence" value="ECO:0007669"/>
    <property type="project" value="TreeGrafter"/>
</dbReference>
<feature type="transmembrane region" description="Helical" evidence="5">
    <location>
        <begin position="270"/>
        <end position="288"/>
    </location>
</feature>
<evidence type="ECO:0000256" key="1">
    <source>
        <dbReference type="ARBA" id="ARBA00004141"/>
    </source>
</evidence>
<dbReference type="PANTHER" id="PTHR31465:SF8">
    <property type="entry name" value="DOMAIN PROTEIN, PUTATIVE (AFU_ORTHOLOGUE AFUA_6G14140)-RELATED"/>
    <property type="match status" value="1"/>
</dbReference>
<keyword evidence="3 5" id="KW-1133">Transmembrane helix</keyword>
<keyword evidence="4 5" id="KW-0472">Membrane</keyword>
<proteinExistence type="predicted"/>
<keyword evidence="7" id="KW-1185">Reference proteome</keyword>
<evidence type="ECO:0000256" key="2">
    <source>
        <dbReference type="ARBA" id="ARBA00022692"/>
    </source>
</evidence>
<feature type="transmembrane region" description="Helical" evidence="5">
    <location>
        <begin position="132"/>
        <end position="152"/>
    </location>
</feature>
<comment type="subcellular location">
    <subcellularLocation>
        <location evidence="1">Membrane</location>
        <topology evidence="1">Multi-pass membrane protein</topology>
    </subcellularLocation>
</comment>
<dbReference type="EMBL" id="KZ613954">
    <property type="protein sequence ID" value="PMD34255.1"/>
    <property type="molecule type" value="Genomic_DNA"/>
</dbReference>
<feature type="transmembrane region" description="Helical" evidence="5">
    <location>
        <begin position="58"/>
        <end position="76"/>
    </location>
</feature>
<protein>
    <submittedName>
        <fullName evidence="6">RTA1-domain-containing protein</fullName>
    </submittedName>
</protein>
<name>A0A2J6R6X1_HYAVF</name>
<accession>A0A2J6R6X1</accession>
<evidence type="ECO:0000313" key="7">
    <source>
        <dbReference type="Proteomes" id="UP000235786"/>
    </source>
</evidence>
<evidence type="ECO:0000256" key="3">
    <source>
        <dbReference type="ARBA" id="ARBA00022989"/>
    </source>
</evidence>
<dbReference type="Pfam" id="PF04479">
    <property type="entry name" value="RTA1"/>
    <property type="match status" value="1"/>
</dbReference>
<dbReference type="PANTHER" id="PTHR31465">
    <property type="entry name" value="PROTEIN RTA1-RELATED"/>
    <property type="match status" value="1"/>
</dbReference>
<dbReference type="GO" id="GO:0000324">
    <property type="term" value="C:fungal-type vacuole"/>
    <property type="evidence" value="ECO:0007669"/>
    <property type="project" value="TreeGrafter"/>
</dbReference>
<evidence type="ECO:0000256" key="4">
    <source>
        <dbReference type="ARBA" id="ARBA00023136"/>
    </source>
</evidence>
<feature type="transmembrane region" description="Helical" evidence="5">
    <location>
        <begin position="88"/>
        <end position="111"/>
    </location>
</feature>
<keyword evidence="2 5" id="KW-0812">Transmembrane</keyword>
<reference evidence="6 7" key="1">
    <citation type="submission" date="2016-04" db="EMBL/GenBank/DDBJ databases">
        <title>A degradative enzymes factory behind the ericoid mycorrhizal symbiosis.</title>
        <authorList>
            <consortium name="DOE Joint Genome Institute"/>
            <person name="Martino E."/>
            <person name="Morin E."/>
            <person name="Grelet G."/>
            <person name="Kuo A."/>
            <person name="Kohler A."/>
            <person name="Daghino S."/>
            <person name="Barry K."/>
            <person name="Choi C."/>
            <person name="Cichocki N."/>
            <person name="Clum A."/>
            <person name="Copeland A."/>
            <person name="Hainaut M."/>
            <person name="Haridas S."/>
            <person name="Labutti K."/>
            <person name="Lindquist E."/>
            <person name="Lipzen A."/>
            <person name="Khouja H.-R."/>
            <person name="Murat C."/>
            <person name="Ohm R."/>
            <person name="Olson A."/>
            <person name="Spatafora J."/>
            <person name="Veneault-Fourrey C."/>
            <person name="Henrissat B."/>
            <person name="Grigoriev I."/>
            <person name="Martin F."/>
            <person name="Perotto S."/>
        </authorList>
    </citation>
    <scope>NUCLEOTIDE SEQUENCE [LARGE SCALE GENOMIC DNA]</scope>
    <source>
        <strain evidence="6 7">F</strain>
    </source>
</reference>
<feature type="transmembrane region" description="Helical" evidence="5">
    <location>
        <begin position="230"/>
        <end position="250"/>
    </location>
</feature>
<sequence length="300" mass="32867">MPQPTYQTCTSVSPQCPVSATTYGYNPNLGGNVFFSSWFGLMLIASLFIGFRKRTWTYTLGLSLGCLGEMVGYIGRDLMSLNPWNGNAFKIQIVCLILAPSFVAASIYLTIKYLVLYFGAEYSILKARWYPWLFIGCDILSIVMQAIGGGVSAAATGGNNNNASLLSTGNNLMIAGIAFQVATMGLAGILFLTFAVRYRKGKHEHRSASDGSPEPKFEPSSEEKKHRRTVFLYCAIVAFAYLTVLARCIYRLPEMAGGWGNRLMQNETEFLILDGAMIAIATLCLTIVTPKFASVRSKTL</sequence>
<dbReference type="Proteomes" id="UP000235786">
    <property type="component" value="Unassembled WGS sequence"/>
</dbReference>